<evidence type="ECO:0000313" key="8">
    <source>
        <dbReference type="Proteomes" id="UP000266328"/>
    </source>
</evidence>
<dbReference type="AlphaFoldDB" id="A0A398CU97"/>
<evidence type="ECO:0000256" key="3">
    <source>
        <dbReference type="ARBA" id="ARBA00022917"/>
    </source>
</evidence>
<comment type="similarity">
    <text evidence="1 4">Belongs to the prokaryotic/mitochondrial release factor family.</text>
</comment>
<keyword evidence="8" id="KW-1185">Reference proteome</keyword>
<dbReference type="EMBL" id="QXIS01000020">
    <property type="protein sequence ID" value="RIE06195.1"/>
    <property type="molecule type" value="Genomic_DNA"/>
</dbReference>
<evidence type="ECO:0000259" key="6">
    <source>
        <dbReference type="SMART" id="SM00937"/>
    </source>
</evidence>
<comment type="PTM">
    <text evidence="4">Methylated by PrmC. Methylation increases the termination efficiency of RF2.</text>
</comment>
<dbReference type="Pfam" id="PF03462">
    <property type="entry name" value="PCRF"/>
    <property type="match status" value="1"/>
</dbReference>
<evidence type="ECO:0000313" key="7">
    <source>
        <dbReference type="EMBL" id="RIE06195.1"/>
    </source>
</evidence>
<dbReference type="PANTHER" id="PTHR43116:SF3">
    <property type="entry name" value="CLASS I PEPTIDE CHAIN RELEASE FACTOR"/>
    <property type="match status" value="1"/>
</dbReference>
<evidence type="ECO:0000256" key="1">
    <source>
        <dbReference type="ARBA" id="ARBA00010835"/>
    </source>
</evidence>
<keyword evidence="2 4" id="KW-0488">Methylation</keyword>
<feature type="domain" description="Peptide chain release factor" evidence="6">
    <location>
        <begin position="85"/>
        <end position="195"/>
    </location>
</feature>
<comment type="caution">
    <text evidence="7">The sequence shown here is derived from an EMBL/GenBank/DDBJ whole genome shotgun (WGS) entry which is preliminary data.</text>
</comment>
<feature type="modified residue" description="N5-methylglutamine" evidence="4">
    <location>
        <position position="253"/>
    </location>
</feature>
<protein>
    <recommendedName>
        <fullName evidence="4 5">Peptide chain release factor 2</fullName>
        <shortName evidence="4">RF-2</shortName>
    </recommendedName>
</protein>
<evidence type="ECO:0000256" key="2">
    <source>
        <dbReference type="ARBA" id="ARBA00022481"/>
    </source>
</evidence>
<dbReference type="PANTHER" id="PTHR43116">
    <property type="entry name" value="PEPTIDE CHAIN RELEASE FACTOR 2"/>
    <property type="match status" value="1"/>
</dbReference>
<accession>A0A398CU97</accession>
<evidence type="ECO:0000256" key="5">
    <source>
        <dbReference type="NCBIfam" id="TIGR00020"/>
    </source>
</evidence>
<evidence type="ECO:0000256" key="4">
    <source>
        <dbReference type="HAMAP-Rule" id="MF_00094"/>
    </source>
</evidence>
<organism evidence="7 8">
    <name type="scientific">Candidatus Cryosericum terrychapinii</name>
    <dbReference type="NCBI Taxonomy" id="2290919"/>
    <lineage>
        <taxon>Bacteria</taxon>
        <taxon>Pseudomonadati</taxon>
        <taxon>Caldisericota/Cryosericota group</taxon>
        <taxon>Candidatus Cryosericota</taxon>
        <taxon>Candidatus Cryosericia</taxon>
        <taxon>Candidatus Cryosericales</taxon>
        <taxon>Candidatus Cryosericaceae</taxon>
        <taxon>Candidatus Cryosericum</taxon>
    </lineage>
</organism>
<dbReference type="Gene3D" id="3.30.70.1660">
    <property type="match status" value="1"/>
</dbReference>
<reference evidence="7 8" key="1">
    <citation type="submission" date="2018-09" db="EMBL/GenBank/DDBJ databases">
        <title>Discovery and Ecogenomic Context for Candidatus Cryosericales, a Global Caldiserica Order Active in Thawing Permafrost.</title>
        <authorList>
            <person name="Martinez M.A."/>
            <person name="Woodcroft B.J."/>
            <person name="Ignacio Espinoza J.C."/>
            <person name="Zayed A."/>
            <person name="Singleton C.M."/>
            <person name="Boyd J."/>
            <person name="Li Y.-F."/>
            <person name="Purvine S."/>
            <person name="Maughan H."/>
            <person name="Hodgkins S.B."/>
            <person name="Anderson D."/>
            <person name="Sederholm M."/>
            <person name="Temperton B."/>
            <person name="Saleska S.R."/>
            <person name="Tyson G.W."/>
            <person name="Rich V.I."/>
        </authorList>
    </citation>
    <scope>NUCLEOTIDE SEQUENCE [LARGE SCALE GENOMIC DNA]</scope>
    <source>
        <strain evidence="7 8">SMC7</strain>
    </source>
</reference>
<gene>
    <name evidence="4 7" type="primary">prfB</name>
    <name evidence="7" type="ORF">SMC7_03415</name>
</gene>
<dbReference type="Pfam" id="PF00472">
    <property type="entry name" value="RF-1"/>
    <property type="match status" value="1"/>
</dbReference>
<dbReference type="GO" id="GO:0016149">
    <property type="term" value="F:translation release factor activity, codon specific"/>
    <property type="evidence" value="ECO:0007669"/>
    <property type="project" value="UniProtKB-UniRule"/>
</dbReference>
<dbReference type="InterPro" id="IPR045853">
    <property type="entry name" value="Pep_chain_release_fac_I_sf"/>
</dbReference>
<dbReference type="InterPro" id="IPR000352">
    <property type="entry name" value="Pep_chain_release_fac_I"/>
</dbReference>
<dbReference type="NCBIfam" id="TIGR00020">
    <property type="entry name" value="prfB"/>
    <property type="match status" value="1"/>
</dbReference>
<dbReference type="GO" id="GO:0005737">
    <property type="term" value="C:cytoplasm"/>
    <property type="evidence" value="ECO:0007669"/>
    <property type="project" value="UniProtKB-SubCell"/>
</dbReference>
<keyword evidence="3 4" id="KW-0648">Protein biosynthesis</keyword>
<dbReference type="RefSeq" id="WP_119088971.1">
    <property type="nucleotide sequence ID" value="NZ_QXIS01000020.1"/>
</dbReference>
<keyword evidence="4" id="KW-0963">Cytoplasm</keyword>
<dbReference type="SMART" id="SM00937">
    <property type="entry name" value="PCRF"/>
    <property type="match status" value="1"/>
</dbReference>
<dbReference type="Gene3D" id="1.20.58.410">
    <property type="entry name" value="Release factor"/>
    <property type="match status" value="1"/>
</dbReference>
<proteinExistence type="inferred from homology"/>
<dbReference type="Gene3D" id="3.30.160.20">
    <property type="match status" value="1"/>
</dbReference>
<name>A0A398CU97_9BACT</name>
<dbReference type="InterPro" id="IPR004374">
    <property type="entry name" value="PrfB"/>
</dbReference>
<dbReference type="InterPro" id="IPR005139">
    <property type="entry name" value="PCRF"/>
</dbReference>
<comment type="subcellular location">
    <subcellularLocation>
        <location evidence="4">Cytoplasm</location>
    </subcellularLocation>
</comment>
<dbReference type="HAMAP" id="MF_00094">
    <property type="entry name" value="Rel_fac_2"/>
    <property type="match status" value="1"/>
</dbReference>
<comment type="function">
    <text evidence="4">Peptide chain release factor 2 directs the termination of translation in response to the peptide chain termination codons UGA and UAA.</text>
</comment>
<dbReference type="Proteomes" id="UP000266328">
    <property type="component" value="Unassembled WGS sequence"/>
</dbReference>
<sequence length="375" mass="41620">MIDLEPLRRRVSECESRVSGLYQPGWLASRQARLEELRTKTTAAGFWNDQTSAAEIMGGIARIEADIASQQKALSGLDNARTAIELLVGMPDPELEREAVGTIEHLEHDLQILETTAYFSGPYDASNAILSLSSGAGGTDAQDWTEMLMRMYIRYAERQGFEVLVTDYMQGEEAGIKGCTLVIKGQYAYGLLMHEKGVHRLVRISPFDANKRRHTSFAAADVIPEIPETSADADIPEGDLRIDVYHASGHGGQNVQKVSTAVRITHIPTGISASCQNERSQLQNKRMAMAVLKSRLFVQRELQRDAQISEVRGVFKSAEWGNEIRSYVLQPYKLAKDHRTGLEKGNVDAVLDGDLQDFILASVRHDAEDRRSSDS</sequence>
<dbReference type="SUPFAM" id="SSF75620">
    <property type="entry name" value="Release factor"/>
    <property type="match status" value="1"/>
</dbReference>
<dbReference type="OrthoDB" id="9806673at2"/>